<keyword evidence="1" id="KW-0238">DNA-binding</keyword>
<dbReference type="PROSITE" id="PS50943">
    <property type="entry name" value="HTH_CROC1"/>
    <property type="match status" value="1"/>
</dbReference>
<comment type="caution">
    <text evidence="3">The sequence shown here is derived from an EMBL/GenBank/DDBJ whole genome shotgun (WGS) entry which is preliminary data.</text>
</comment>
<dbReference type="AlphaFoldDB" id="A0A4Q9DK01"/>
<dbReference type="InterPro" id="IPR010982">
    <property type="entry name" value="Lambda_DNA-bd_dom_sf"/>
</dbReference>
<dbReference type="CDD" id="cd00093">
    <property type="entry name" value="HTH_XRE"/>
    <property type="match status" value="1"/>
</dbReference>
<sequence>MELGRRIRLIRNEQKRTQDEIAIACGFTKSLLSKIESGKTMPAVATLMKIANALGVKVADLLEADSNNSTILIKADQYKDVSKWIKTNKGYSFFAFASERRDKIMQPYMFTAEKGEVKKRQFSHAGEEFIYVISGKMKYKVGGTEYELSPGDGVYFNSLEEHSVTPITNQVKYIAIFTENQNNSDAQQ</sequence>
<name>A0A4Q9DK01_9BACL</name>
<dbReference type="CDD" id="cd02209">
    <property type="entry name" value="cupin_XRE_C"/>
    <property type="match status" value="1"/>
</dbReference>
<dbReference type="InterPro" id="IPR014710">
    <property type="entry name" value="RmlC-like_jellyroll"/>
</dbReference>
<accession>A0A4Q9DK01</accession>
<organism evidence="3 4">
    <name type="scientific">Paenibacillus thalictri</name>
    <dbReference type="NCBI Taxonomy" id="2527873"/>
    <lineage>
        <taxon>Bacteria</taxon>
        <taxon>Bacillati</taxon>
        <taxon>Bacillota</taxon>
        <taxon>Bacilli</taxon>
        <taxon>Bacillales</taxon>
        <taxon>Paenibacillaceae</taxon>
        <taxon>Paenibacillus</taxon>
    </lineage>
</organism>
<dbReference type="Pfam" id="PF01381">
    <property type="entry name" value="HTH_3"/>
    <property type="match status" value="1"/>
</dbReference>
<evidence type="ECO:0000256" key="1">
    <source>
        <dbReference type="ARBA" id="ARBA00023125"/>
    </source>
</evidence>
<proteinExistence type="predicted"/>
<keyword evidence="4" id="KW-1185">Reference proteome</keyword>
<dbReference type="Gene3D" id="1.10.260.40">
    <property type="entry name" value="lambda repressor-like DNA-binding domains"/>
    <property type="match status" value="1"/>
</dbReference>
<evidence type="ECO:0000259" key="2">
    <source>
        <dbReference type="PROSITE" id="PS50943"/>
    </source>
</evidence>
<dbReference type="SUPFAM" id="SSF51182">
    <property type="entry name" value="RmlC-like cupins"/>
    <property type="match status" value="1"/>
</dbReference>
<dbReference type="OrthoDB" id="34624at2"/>
<dbReference type="PANTHER" id="PTHR46797:SF1">
    <property type="entry name" value="METHYLPHOSPHONATE SYNTHASE"/>
    <property type="match status" value="1"/>
</dbReference>
<dbReference type="InterPro" id="IPR001387">
    <property type="entry name" value="Cro/C1-type_HTH"/>
</dbReference>
<evidence type="ECO:0000313" key="3">
    <source>
        <dbReference type="EMBL" id="TBL74694.1"/>
    </source>
</evidence>
<dbReference type="InterPro" id="IPR013096">
    <property type="entry name" value="Cupin_2"/>
</dbReference>
<dbReference type="SUPFAM" id="SSF47413">
    <property type="entry name" value="lambda repressor-like DNA-binding domains"/>
    <property type="match status" value="1"/>
</dbReference>
<dbReference type="PANTHER" id="PTHR46797">
    <property type="entry name" value="HTH-TYPE TRANSCRIPTIONAL REGULATOR"/>
    <property type="match status" value="1"/>
</dbReference>
<dbReference type="InterPro" id="IPR011051">
    <property type="entry name" value="RmlC_Cupin_sf"/>
</dbReference>
<evidence type="ECO:0000313" key="4">
    <source>
        <dbReference type="Proteomes" id="UP000293142"/>
    </source>
</evidence>
<feature type="domain" description="HTH cro/C1-type" evidence="2">
    <location>
        <begin position="7"/>
        <end position="61"/>
    </location>
</feature>
<gene>
    <name evidence="3" type="ORF">EYB31_25135</name>
</gene>
<dbReference type="GO" id="GO:0005829">
    <property type="term" value="C:cytosol"/>
    <property type="evidence" value="ECO:0007669"/>
    <property type="project" value="TreeGrafter"/>
</dbReference>
<reference evidence="3 4" key="1">
    <citation type="submission" date="2019-02" db="EMBL/GenBank/DDBJ databases">
        <title>Paenibacillus sp. nov., isolated from surface-sterilized tissue of Thalictrum simplex L.</title>
        <authorList>
            <person name="Tuo L."/>
        </authorList>
    </citation>
    <scope>NUCLEOTIDE SEQUENCE [LARGE SCALE GENOMIC DNA]</scope>
    <source>
        <strain evidence="3 4">N2SHLJ1</strain>
    </source>
</reference>
<dbReference type="Proteomes" id="UP000293142">
    <property type="component" value="Unassembled WGS sequence"/>
</dbReference>
<dbReference type="SMART" id="SM00530">
    <property type="entry name" value="HTH_XRE"/>
    <property type="match status" value="1"/>
</dbReference>
<dbReference type="GO" id="GO:0003677">
    <property type="term" value="F:DNA binding"/>
    <property type="evidence" value="ECO:0007669"/>
    <property type="project" value="UniProtKB-KW"/>
</dbReference>
<dbReference type="Pfam" id="PF07883">
    <property type="entry name" value="Cupin_2"/>
    <property type="match status" value="1"/>
</dbReference>
<protein>
    <submittedName>
        <fullName evidence="3">XRE family transcriptional regulator</fullName>
    </submittedName>
</protein>
<dbReference type="EMBL" id="SIRE01000019">
    <property type="protein sequence ID" value="TBL74694.1"/>
    <property type="molecule type" value="Genomic_DNA"/>
</dbReference>
<dbReference type="InterPro" id="IPR050807">
    <property type="entry name" value="TransReg_Diox_bact_type"/>
</dbReference>
<dbReference type="Gene3D" id="2.60.120.10">
    <property type="entry name" value="Jelly Rolls"/>
    <property type="match status" value="1"/>
</dbReference>
<dbReference type="GO" id="GO:0003700">
    <property type="term" value="F:DNA-binding transcription factor activity"/>
    <property type="evidence" value="ECO:0007669"/>
    <property type="project" value="TreeGrafter"/>
</dbReference>